<name>A0ABW1JC56_9ACTN</name>
<dbReference type="SUPFAM" id="SSF54909">
    <property type="entry name" value="Dimeric alpha+beta barrel"/>
    <property type="match status" value="1"/>
</dbReference>
<keyword evidence="4" id="KW-1185">Reference proteome</keyword>
<dbReference type="Gene3D" id="3.30.530.20">
    <property type="match status" value="1"/>
</dbReference>
<dbReference type="EMBL" id="JBHSRD010000002">
    <property type="protein sequence ID" value="MFC6006438.1"/>
    <property type="molecule type" value="Genomic_DNA"/>
</dbReference>
<dbReference type="InterPro" id="IPR013538">
    <property type="entry name" value="ASHA1/2-like_C"/>
</dbReference>
<proteinExistence type="inferred from homology"/>
<comment type="similarity">
    <text evidence="1">Belongs to the AHA1 family.</text>
</comment>
<sequence>MTLAPVVRELRVAVDPATAYAVFTAHLGGWWPLGGFSVHGATSSVAFEGDAVVERAADGQVSVWAEVLERREPELLRLAWHPGAGPDRATEVEVTFSPDDEGTLVRLVHSGWERLADPQSGRDSYAGGWVAVLLPFGRHLGIPPDHEDTRWFALQHLPGRLAPSDGPLMQHPLFAEHVAFLGRLAADGLLVAAGPLTDEAGAGMTVIRVRPEDGDVDVERLATQDDRSVAGGLLTVRVRPWRVQLSAL</sequence>
<protein>
    <submittedName>
        <fullName evidence="3">SRPBCC domain-containing protein</fullName>
    </submittedName>
</protein>
<dbReference type="Pfam" id="PF08327">
    <property type="entry name" value="AHSA1"/>
    <property type="match status" value="1"/>
</dbReference>
<accession>A0ABW1JC56</accession>
<feature type="domain" description="Activator of Hsp90 ATPase homologue 1/2-like C-terminal" evidence="2">
    <location>
        <begin position="16"/>
        <end position="133"/>
    </location>
</feature>
<reference evidence="4" key="1">
    <citation type="journal article" date="2019" name="Int. J. Syst. Evol. Microbiol.">
        <title>The Global Catalogue of Microorganisms (GCM) 10K type strain sequencing project: providing services to taxonomists for standard genome sequencing and annotation.</title>
        <authorList>
            <consortium name="The Broad Institute Genomics Platform"/>
            <consortium name="The Broad Institute Genome Sequencing Center for Infectious Disease"/>
            <person name="Wu L."/>
            <person name="Ma J."/>
        </authorList>
    </citation>
    <scope>NUCLEOTIDE SEQUENCE [LARGE SCALE GENOMIC DNA]</scope>
    <source>
        <strain evidence="4">KACC 14249</strain>
    </source>
</reference>
<evidence type="ECO:0000256" key="1">
    <source>
        <dbReference type="ARBA" id="ARBA00006817"/>
    </source>
</evidence>
<dbReference type="InterPro" id="IPR023393">
    <property type="entry name" value="START-like_dom_sf"/>
</dbReference>
<comment type="caution">
    <text evidence="3">The sequence shown here is derived from an EMBL/GenBank/DDBJ whole genome shotgun (WGS) entry which is preliminary data.</text>
</comment>
<evidence type="ECO:0000259" key="2">
    <source>
        <dbReference type="Pfam" id="PF08327"/>
    </source>
</evidence>
<evidence type="ECO:0000313" key="3">
    <source>
        <dbReference type="EMBL" id="MFC6006438.1"/>
    </source>
</evidence>
<dbReference type="RefSeq" id="WP_345717273.1">
    <property type="nucleotide sequence ID" value="NZ_BAABFP010000005.1"/>
</dbReference>
<organism evidence="3 4">
    <name type="scientific">Angustibacter luteus</name>
    <dbReference type="NCBI Taxonomy" id="658456"/>
    <lineage>
        <taxon>Bacteria</taxon>
        <taxon>Bacillati</taxon>
        <taxon>Actinomycetota</taxon>
        <taxon>Actinomycetes</taxon>
        <taxon>Kineosporiales</taxon>
        <taxon>Kineosporiaceae</taxon>
    </lineage>
</organism>
<dbReference type="Proteomes" id="UP001596189">
    <property type="component" value="Unassembled WGS sequence"/>
</dbReference>
<dbReference type="InterPro" id="IPR011008">
    <property type="entry name" value="Dimeric_a/b-barrel"/>
</dbReference>
<dbReference type="SUPFAM" id="SSF55961">
    <property type="entry name" value="Bet v1-like"/>
    <property type="match status" value="1"/>
</dbReference>
<evidence type="ECO:0000313" key="4">
    <source>
        <dbReference type="Proteomes" id="UP001596189"/>
    </source>
</evidence>
<gene>
    <name evidence="3" type="ORF">ACFQDO_04770</name>
</gene>